<dbReference type="AlphaFoldDB" id="A0A8C1FGJ9"/>
<evidence type="ECO:0000256" key="2">
    <source>
        <dbReference type="PROSITE-ProRule" id="PRU00500"/>
    </source>
</evidence>
<keyword evidence="3" id="KW-1133">Transmembrane helix</keyword>
<evidence type="ECO:0000313" key="7">
    <source>
        <dbReference type="Proteomes" id="UP001108240"/>
    </source>
</evidence>
<comment type="caution">
    <text evidence="2">Lacks conserved residue(s) required for the propagation of feature annotation.</text>
</comment>
<dbReference type="PANTHER" id="PTHR14168">
    <property type="entry name" value="TUMOR-ASSOCIATED CALCIUM SIGNAL TRANSDUCER"/>
    <property type="match status" value="1"/>
</dbReference>
<dbReference type="Proteomes" id="UP001108240">
    <property type="component" value="Unplaced"/>
</dbReference>
<dbReference type="Pfam" id="PF21283">
    <property type="entry name" value="EPCAM-Trop-2_C"/>
    <property type="match status" value="1"/>
</dbReference>
<keyword evidence="1" id="KW-1015">Disulfide bond</keyword>
<evidence type="ECO:0000313" key="6">
    <source>
        <dbReference type="Ensembl" id="ENSCCRP00000091941.2"/>
    </source>
</evidence>
<evidence type="ECO:0000256" key="3">
    <source>
        <dbReference type="SAM" id="Phobius"/>
    </source>
</evidence>
<name>A0A8C1FGJ9_CYPCA</name>
<evidence type="ECO:0000259" key="5">
    <source>
        <dbReference type="PROSITE" id="PS51162"/>
    </source>
</evidence>
<dbReference type="InterPro" id="IPR049420">
    <property type="entry name" value="EPCAM-Trop-2_C"/>
</dbReference>
<feature type="domain" description="Thyroglobulin type-1" evidence="5">
    <location>
        <begin position="55"/>
        <end position="134"/>
    </location>
</feature>
<feature type="chain" id="PRO_5039901846" description="Thyroglobulin type-1 domain-containing protein" evidence="4">
    <location>
        <begin position="19"/>
        <end position="358"/>
    </location>
</feature>
<protein>
    <recommendedName>
        <fullName evidence="5">Thyroglobulin type-1 domain-containing protein</fullName>
    </recommendedName>
</protein>
<dbReference type="Ensembl" id="ENSCCRT00000099809.2">
    <property type="protein sequence ID" value="ENSCCRP00000091941.2"/>
    <property type="gene ID" value="ENSCCRG00000049720.2"/>
</dbReference>
<accession>A0A8C1FGJ9</accession>
<keyword evidence="7" id="KW-1185">Reference proteome</keyword>
<organism evidence="6 7">
    <name type="scientific">Cyprinus carpio carpio</name>
    <dbReference type="NCBI Taxonomy" id="630221"/>
    <lineage>
        <taxon>Eukaryota</taxon>
        <taxon>Metazoa</taxon>
        <taxon>Chordata</taxon>
        <taxon>Craniata</taxon>
        <taxon>Vertebrata</taxon>
        <taxon>Euteleostomi</taxon>
        <taxon>Actinopterygii</taxon>
        <taxon>Neopterygii</taxon>
        <taxon>Teleostei</taxon>
        <taxon>Ostariophysi</taxon>
        <taxon>Cypriniformes</taxon>
        <taxon>Cyprinidae</taxon>
        <taxon>Cyprininae</taxon>
        <taxon>Cyprinus</taxon>
    </lineage>
</organism>
<keyword evidence="3" id="KW-0472">Membrane</keyword>
<evidence type="ECO:0000256" key="1">
    <source>
        <dbReference type="ARBA" id="ARBA00023157"/>
    </source>
</evidence>
<feature type="transmembrane region" description="Helical" evidence="3">
    <location>
        <begin position="263"/>
        <end position="286"/>
    </location>
</feature>
<dbReference type="PROSITE" id="PS00484">
    <property type="entry name" value="THYROGLOBULIN_1_1"/>
    <property type="match status" value="1"/>
</dbReference>
<dbReference type="InterPro" id="IPR000716">
    <property type="entry name" value="Thyroglobulin_1"/>
</dbReference>
<dbReference type="SUPFAM" id="SSF57610">
    <property type="entry name" value="Thyroglobulin type-1 domain"/>
    <property type="match status" value="1"/>
</dbReference>
<dbReference type="OMA" id="YDPDCDH"/>
<sequence>MKVLIALFVVVFVDVVASQCSCNNMKWAKCDGDPCQCTLQFSPTTKQELDCTKLIPKCYLMKAEMYRIRNKLTTRSIGGKPVETAFVDNDGIYYPECENDGRFKAIQCNGTDVCWCVNSAGVRRSDKGDKNIKCEPVETYWVRLELKHKDVAVPLDATKLRTGIENALLERYKLDKKFVTEIQYDKDGRVIVVDVKKPKKERITDLSLMTYYMEKDIKVKPLFQDEKPFEVSVEGSKVSMENILVYYVDEVAPTFTMQGLTGGIIAVIVVVSLIVIAGLLVVFFLARRQRAQHSEAQVSSHLFQYGPNCVGTSSIESKLLYSNTFPSVLAGQRDGDHVLKLLIRSLMYPSLRLGCAPC</sequence>
<dbReference type="PANTHER" id="PTHR14168:SF4">
    <property type="entry name" value="EPITHELIAL CELL ADHESION MOLECULE PRECURSOR"/>
    <property type="match status" value="1"/>
</dbReference>
<dbReference type="GeneTree" id="ENSGT00390000018245"/>
<dbReference type="Gene3D" id="4.10.800.10">
    <property type="entry name" value="Thyroglobulin type-1"/>
    <property type="match status" value="1"/>
</dbReference>
<dbReference type="GO" id="GO:0016020">
    <property type="term" value="C:membrane"/>
    <property type="evidence" value="ECO:0007669"/>
    <property type="project" value="InterPro"/>
</dbReference>
<dbReference type="PROSITE" id="PS51162">
    <property type="entry name" value="THYROGLOBULIN_1_2"/>
    <property type="match status" value="1"/>
</dbReference>
<evidence type="ECO:0000256" key="4">
    <source>
        <dbReference type="SAM" id="SignalP"/>
    </source>
</evidence>
<keyword evidence="4" id="KW-0732">Signal</keyword>
<feature type="signal peptide" evidence="4">
    <location>
        <begin position="1"/>
        <end position="18"/>
    </location>
</feature>
<proteinExistence type="predicted"/>
<reference evidence="6" key="1">
    <citation type="submission" date="2025-08" db="UniProtKB">
        <authorList>
            <consortium name="Ensembl"/>
        </authorList>
    </citation>
    <scope>IDENTIFICATION</scope>
</reference>
<dbReference type="CDD" id="cd00191">
    <property type="entry name" value="TY"/>
    <property type="match status" value="1"/>
</dbReference>
<keyword evidence="3" id="KW-0812">Transmembrane</keyword>
<dbReference type="InterPro" id="IPR043406">
    <property type="entry name" value="EPCAM/Trop-2"/>
</dbReference>
<reference evidence="6" key="2">
    <citation type="submission" date="2025-09" db="UniProtKB">
        <authorList>
            <consortium name="Ensembl"/>
        </authorList>
    </citation>
    <scope>IDENTIFICATION</scope>
</reference>
<dbReference type="Pfam" id="PF00086">
    <property type="entry name" value="Thyroglobulin_1"/>
    <property type="match status" value="1"/>
</dbReference>
<dbReference type="SMART" id="SM00211">
    <property type="entry name" value="TY"/>
    <property type="match status" value="1"/>
</dbReference>
<dbReference type="InterPro" id="IPR036857">
    <property type="entry name" value="Thyroglobulin_1_sf"/>
</dbReference>